<feature type="domain" description="DUF7102" evidence="2">
    <location>
        <begin position="516"/>
        <end position="631"/>
    </location>
</feature>
<organism evidence="4 5">
    <name type="scientific">Purpureocillium lavendulum</name>
    <dbReference type="NCBI Taxonomy" id="1247861"/>
    <lineage>
        <taxon>Eukaryota</taxon>
        <taxon>Fungi</taxon>
        <taxon>Dikarya</taxon>
        <taxon>Ascomycota</taxon>
        <taxon>Pezizomycotina</taxon>
        <taxon>Sordariomycetes</taxon>
        <taxon>Hypocreomycetidae</taxon>
        <taxon>Hypocreales</taxon>
        <taxon>Ophiocordycipitaceae</taxon>
        <taxon>Purpureocillium</taxon>
    </lineage>
</organism>
<dbReference type="EMBL" id="JAQHRD010000001">
    <property type="protein sequence ID" value="KAJ6447156.1"/>
    <property type="molecule type" value="Genomic_DNA"/>
</dbReference>
<evidence type="ECO:0000256" key="1">
    <source>
        <dbReference type="SAM" id="MobiDB-lite"/>
    </source>
</evidence>
<reference evidence="4" key="1">
    <citation type="submission" date="2023-01" db="EMBL/GenBank/DDBJ databases">
        <title>The growth and conidiation of Purpureocillium lavendulum are regulated by nitrogen source and histone H3K14 acetylation.</title>
        <authorList>
            <person name="Tang P."/>
            <person name="Han J."/>
            <person name="Zhang C."/>
            <person name="Tang P."/>
            <person name="Qi F."/>
            <person name="Zhang K."/>
            <person name="Liang L."/>
        </authorList>
    </citation>
    <scope>NUCLEOTIDE SEQUENCE</scope>
    <source>
        <strain evidence="4">YMF1.00683</strain>
    </source>
</reference>
<evidence type="ECO:0000259" key="3">
    <source>
        <dbReference type="Pfam" id="PF23395"/>
    </source>
</evidence>
<dbReference type="InterPro" id="IPR057559">
    <property type="entry name" value="SAM_6"/>
</dbReference>
<name>A0AB34G8V8_9HYPO</name>
<feature type="compositionally biased region" description="Acidic residues" evidence="1">
    <location>
        <begin position="470"/>
        <end position="479"/>
    </location>
</feature>
<gene>
    <name evidence="4" type="ORF">O9K51_01931</name>
</gene>
<feature type="domain" description="SAM-like" evidence="3">
    <location>
        <begin position="642"/>
        <end position="708"/>
    </location>
</feature>
<feature type="compositionally biased region" description="Basic and acidic residues" evidence="1">
    <location>
        <begin position="459"/>
        <end position="469"/>
    </location>
</feature>
<dbReference type="Proteomes" id="UP001163105">
    <property type="component" value="Unassembled WGS sequence"/>
</dbReference>
<dbReference type="InterPro" id="IPR055528">
    <property type="entry name" value="DUF7102"/>
</dbReference>
<sequence length="714" mass="77187">MATADHPEAADEYGRYSGCFRDYRLPPFSLWSHVEAIQASSPRSELAEPVHNPSLRTWSIPQPRIRDDFAVEAQDALIQDLCASPEPILRTPCILPRWRALRELLMPVDQLDLGSLPEIDSSDYAESVLSMRTCLLSKAWLPLCALSVEGDEALAFPSTSEHLATVLEREMAAEAIDVVADVTAPETSDVGSPLGDEYARSLSKRVSREVALWGRLEPLTPPLSPISESEPGSPFIPGSDAAIIDLVSAPSSPTPSSVQRLQAQAHGGCLDSDVAASVCAVNTSPLPLLTNSRMDNAPVLDLAVEVPVASVGSGPPSTVDAPIATDLPVIVDADVASHKNLCESFFDDEFAALLDSRQQQVADIAYQEYLCPFDAISHISVPTVDTQIPKPEWSSAAWTARRHFAELQSHTSKGPLVPCMPRDNLLESELRWAPLPRGSGIVKMEEELTTSLASEQYADSDRRSRPAEREPEDTCLNDSDSAFDDFVESGAISTESQITNNTFSTEAGASSEPLCLAAVEVDVCLTPTTGLIATSLVKVRQKPLPGSKRRAALRDQICNVSQKYERLIVLVSESNAGGEFSGELSVSDVASYADFVRFTNSLDTSVSTYFVPGADRTLARWILACMSRCSAQMASLVGVIASEESPWELFFRRAGMNAMSAQVMSKSLIKEHGDSGLAEFLAMPTETKVAKYGLVLGGHKALARCCTLLDKTWL</sequence>
<proteinExistence type="predicted"/>
<evidence type="ECO:0000313" key="5">
    <source>
        <dbReference type="Proteomes" id="UP001163105"/>
    </source>
</evidence>
<dbReference type="Pfam" id="PF23394">
    <property type="entry name" value="DUF7102"/>
    <property type="match status" value="1"/>
</dbReference>
<comment type="caution">
    <text evidence="4">The sequence shown here is derived from an EMBL/GenBank/DDBJ whole genome shotgun (WGS) entry which is preliminary data.</text>
</comment>
<accession>A0AB34G8V8</accession>
<feature type="region of interest" description="Disordered" evidence="1">
    <location>
        <begin position="452"/>
        <end position="479"/>
    </location>
</feature>
<evidence type="ECO:0000313" key="4">
    <source>
        <dbReference type="EMBL" id="KAJ6447156.1"/>
    </source>
</evidence>
<keyword evidence="5" id="KW-1185">Reference proteome</keyword>
<dbReference type="AlphaFoldDB" id="A0AB34G8V8"/>
<evidence type="ECO:0000259" key="2">
    <source>
        <dbReference type="Pfam" id="PF23394"/>
    </source>
</evidence>
<protein>
    <submittedName>
        <fullName evidence="4">Protein stu-1</fullName>
    </submittedName>
</protein>
<dbReference type="Pfam" id="PF23395">
    <property type="entry name" value="SAM_6"/>
    <property type="match status" value="1"/>
</dbReference>